<protein>
    <recommendedName>
        <fullName evidence="6">Serpentine receptor class gamma</fullName>
    </recommendedName>
</protein>
<keyword evidence="8" id="KW-1185">Reference proteome</keyword>
<dbReference type="Proteomes" id="UP001176961">
    <property type="component" value="Unassembled WGS sequence"/>
</dbReference>
<dbReference type="GO" id="GO:0007606">
    <property type="term" value="P:sensory perception of chemical stimulus"/>
    <property type="evidence" value="ECO:0007669"/>
    <property type="project" value="UniProtKB-UniRule"/>
</dbReference>
<keyword evidence="4 6" id="KW-1133">Transmembrane helix</keyword>
<comment type="similarity">
    <text evidence="2 6">Belongs to the nematode receptor-like protein srg family.</text>
</comment>
<dbReference type="EMBL" id="CATQJL010000316">
    <property type="protein sequence ID" value="CAJ0608601.1"/>
    <property type="molecule type" value="Genomic_DNA"/>
</dbReference>
<dbReference type="GO" id="GO:0016020">
    <property type="term" value="C:membrane"/>
    <property type="evidence" value="ECO:0007669"/>
    <property type="project" value="UniProtKB-SubCell"/>
</dbReference>
<evidence type="ECO:0000313" key="8">
    <source>
        <dbReference type="Proteomes" id="UP001176961"/>
    </source>
</evidence>
<proteinExistence type="inferred from homology"/>
<sequence>MLTNIIAFMDLFYVNLASNISTKSWLRFLYMNIPKLVSTVTHACTFHAVFMQTYMTFSISLFRMTLITHPTMHIMIWKFALPASVVVSLLTPLISTHKLFTADCYFKENAVIGNFSLVVDNNLLAVIMKELLSFMCLFTLFSLGINIASVIVLCIRTRNIRDIEAEKNMLILALLDFAVEAIVFGLLVVIYYNPGAFVLISKLVPHSMDILIFSNAYLIMILNKRIRQRVLALMRCSGKSDRRIATRPSIRSHKHGRVLVGRF</sequence>
<feature type="transmembrane region" description="Helical" evidence="6">
    <location>
        <begin position="204"/>
        <end position="222"/>
    </location>
</feature>
<comment type="subcellular location">
    <subcellularLocation>
        <location evidence="1">Membrane</location>
        <topology evidence="1">Multi-pass membrane protein</topology>
    </subcellularLocation>
</comment>
<keyword evidence="3 6" id="KW-0812">Transmembrane</keyword>
<comment type="caution">
    <text evidence="7">The sequence shown here is derived from an EMBL/GenBank/DDBJ whole genome shotgun (WGS) entry which is preliminary data.</text>
</comment>
<dbReference type="Pfam" id="PF02118">
    <property type="entry name" value="Srg"/>
    <property type="match status" value="1"/>
</dbReference>
<dbReference type="PANTHER" id="PTHR31552">
    <property type="entry name" value="SERPENTINE RECEPTOR CLASS GAMMA"/>
    <property type="match status" value="1"/>
</dbReference>
<comment type="caution">
    <text evidence="6">Lacks conserved residue(s) required for the propagation of feature annotation.</text>
</comment>
<dbReference type="AlphaFoldDB" id="A0AA36MDQ6"/>
<dbReference type="InterPro" id="IPR000609">
    <property type="entry name" value="7TM_GPCR_serpentine_rcpt_Srg"/>
</dbReference>
<evidence type="ECO:0000256" key="6">
    <source>
        <dbReference type="RuleBase" id="RU280813"/>
    </source>
</evidence>
<evidence type="ECO:0000313" key="7">
    <source>
        <dbReference type="EMBL" id="CAJ0608601.1"/>
    </source>
</evidence>
<evidence type="ECO:0000256" key="4">
    <source>
        <dbReference type="ARBA" id="ARBA00022989"/>
    </source>
</evidence>
<reference evidence="7" key="1">
    <citation type="submission" date="2023-07" db="EMBL/GenBank/DDBJ databases">
        <authorList>
            <consortium name="CYATHOMIX"/>
        </authorList>
    </citation>
    <scope>NUCLEOTIDE SEQUENCE</scope>
    <source>
        <strain evidence="7">N/A</strain>
    </source>
</reference>
<feature type="transmembrane region" description="Helical" evidence="6">
    <location>
        <begin position="40"/>
        <end position="62"/>
    </location>
</feature>
<organism evidence="7 8">
    <name type="scientific">Cylicocyclus nassatus</name>
    <name type="common">Nematode worm</name>
    <dbReference type="NCBI Taxonomy" id="53992"/>
    <lineage>
        <taxon>Eukaryota</taxon>
        <taxon>Metazoa</taxon>
        <taxon>Ecdysozoa</taxon>
        <taxon>Nematoda</taxon>
        <taxon>Chromadorea</taxon>
        <taxon>Rhabditida</taxon>
        <taxon>Rhabditina</taxon>
        <taxon>Rhabditomorpha</taxon>
        <taxon>Strongyloidea</taxon>
        <taxon>Strongylidae</taxon>
        <taxon>Cylicocyclus</taxon>
    </lineage>
</organism>
<dbReference type="PANTHER" id="PTHR31552:SF8">
    <property type="entry name" value="SERPENTINE RECEPTOR CLASS GAMMA"/>
    <property type="match status" value="1"/>
</dbReference>
<evidence type="ECO:0000256" key="5">
    <source>
        <dbReference type="ARBA" id="ARBA00023136"/>
    </source>
</evidence>
<evidence type="ECO:0000256" key="1">
    <source>
        <dbReference type="ARBA" id="ARBA00004141"/>
    </source>
</evidence>
<feature type="transmembrane region" description="Helical" evidence="6">
    <location>
        <begin position="74"/>
        <end position="94"/>
    </location>
</feature>
<keyword evidence="5 6" id="KW-0472">Membrane</keyword>
<gene>
    <name evidence="7" type="ORF">CYNAS_LOCUS20584</name>
</gene>
<feature type="transmembrane region" description="Helical" evidence="6">
    <location>
        <begin position="169"/>
        <end position="192"/>
    </location>
</feature>
<feature type="transmembrane region" description="Helical" evidence="6">
    <location>
        <begin position="131"/>
        <end position="157"/>
    </location>
</feature>
<accession>A0AA36MDQ6</accession>
<evidence type="ECO:0000256" key="2">
    <source>
        <dbReference type="ARBA" id="ARBA00005692"/>
    </source>
</evidence>
<dbReference type="GO" id="GO:0004888">
    <property type="term" value="F:transmembrane signaling receptor activity"/>
    <property type="evidence" value="ECO:0007669"/>
    <property type="project" value="InterPro"/>
</dbReference>
<name>A0AA36MDQ6_CYLNA</name>
<evidence type="ECO:0000256" key="3">
    <source>
        <dbReference type="ARBA" id="ARBA00022692"/>
    </source>
</evidence>